<proteinExistence type="predicted"/>
<evidence type="ECO:0000313" key="3">
    <source>
        <dbReference type="Proteomes" id="UP000224854"/>
    </source>
</evidence>
<sequence length="141" mass="15562">MTAVELMIRWNNYSSTNRVDTAAQILPLLVSLGSLARIMLMARPGIERRDRKGGTQRQTNANEHGSGTHADRPSQEHWTRSEPGIRDTVSIQESDASWFDAMSHLETSSTQDGVQSPQIPRVAFMSGSLFPSAGRAPDRRG</sequence>
<feature type="region of interest" description="Disordered" evidence="1">
    <location>
        <begin position="43"/>
        <end position="93"/>
    </location>
</feature>
<accession>A0A2C5YQZ9</accession>
<protein>
    <submittedName>
        <fullName evidence="2">Uncharacterized protein</fullName>
    </submittedName>
</protein>
<dbReference type="Proteomes" id="UP000224854">
    <property type="component" value="Unassembled WGS sequence"/>
</dbReference>
<name>A0A2C5YQZ9_9HYPO</name>
<dbReference type="AlphaFoldDB" id="A0A2C5YQZ9"/>
<keyword evidence="3" id="KW-1185">Reference proteome</keyword>
<gene>
    <name evidence="2" type="ORF">CDD82_7825</name>
</gene>
<comment type="caution">
    <text evidence="2">The sequence shown here is derived from an EMBL/GenBank/DDBJ whole genome shotgun (WGS) entry which is preliminary data.</text>
</comment>
<organism evidence="2 3">
    <name type="scientific">Ophiocordyceps australis</name>
    <dbReference type="NCBI Taxonomy" id="1399860"/>
    <lineage>
        <taxon>Eukaryota</taxon>
        <taxon>Fungi</taxon>
        <taxon>Dikarya</taxon>
        <taxon>Ascomycota</taxon>
        <taxon>Pezizomycotina</taxon>
        <taxon>Sordariomycetes</taxon>
        <taxon>Hypocreomycetidae</taxon>
        <taxon>Hypocreales</taxon>
        <taxon>Ophiocordycipitaceae</taxon>
        <taxon>Ophiocordyceps</taxon>
    </lineage>
</organism>
<evidence type="ECO:0000313" key="2">
    <source>
        <dbReference type="EMBL" id="PHH69331.1"/>
    </source>
</evidence>
<feature type="compositionally biased region" description="Polar residues" evidence="1">
    <location>
        <begin position="55"/>
        <end position="65"/>
    </location>
</feature>
<evidence type="ECO:0000256" key="1">
    <source>
        <dbReference type="SAM" id="MobiDB-lite"/>
    </source>
</evidence>
<reference evidence="2 3" key="1">
    <citation type="submission" date="2017-06" db="EMBL/GenBank/DDBJ databases">
        <title>Ant-infecting Ophiocordyceps genomes reveal a high diversity of potential behavioral manipulation genes and a possible major role for enterotoxins.</title>
        <authorList>
            <person name="De Bekker C."/>
            <person name="Evans H.C."/>
            <person name="Brachmann A."/>
            <person name="Hughes D.P."/>
        </authorList>
    </citation>
    <scope>NUCLEOTIDE SEQUENCE [LARGE SCALE GENOMIC DNA]</scope>
    <source>
        <strain evidence="2 3">1348a</strain>
    </source>
</reference>
<dbReference type="OrthoDB" id="1806at2759"/>
<dbReference type="EMBL" id="NJEU01000957">
    <property type="protein sequence ID" value="PHH69331.1"/>
    <property type="molecule type" value="Genomic_DNA"/>
</dbReference>
<feature type="compositionally biased region" description="Basic and acidic residues" evidence="1">
    <location>
        <begin position="69"/>
        <end position="85"/>
    </location>
</feature>